<organism evidence="3 4">
    <name type="scientific">Roseimaritima ulvae</name>
    <dbReference type="NCBI Taxonomy" id="980254"/>
    <lineage>
        <taxon>Bacteria</taxon>
        <taxon>Pseudomonadati</taxon>
        <taxon>Planctomycetota</taxon>
        <taxon>Planctomycetia</taxon>
        <taxon>Pirellulales</taxon>
        <taxon>Pirellulaceae</taxon>
        <taxon>Roseimaritima</taxon>
    </lineage>
</organism>
<dbReference type="EMBL" id="CP042914">
    <property type="protein sequence ID" value="QEG39869.1"/>
    <property type="molecule type" value="Genomic_DNA"/>
</dbReference>
<reference evidence="3 4" key="1">
    <citation type="submission" date="2019-08" db="EMBL/GenBank/DDBJ databases">
        <title>Deep-cultivation of Planctomycetes and their phenomic and genomic characterization uncovers novel biology.</title>
        <authorList>
            <person name="Wiegand S."/>
            <person name="Jogler M."/>
            <person name="Boedeker C."/>
            <person name="Pinto D."/>
            <person name="Vollmers J."/>
            <person name="Rivas-Marin E."/>
            <person name="Kohn T."/>
            <person name="Peeters S.H."/>
            <person name="Heuer A."/>
            <person name="Rast P."/>
            <person name="Oberbeckmann S."/>
            <person name="Bunk B."/>
            <person name="Jeske O."/>
            <person name="Meyerdierks A."/>
            <person name="Storesund J.E."/>
            <person name="Kallscheuer N."/>
            <person name="Luecker S."/>
            <person name="Lage O.M."/>
            <person name="Pohl T."/>
            <person name="Merkel B.J."/>
            <person name="Hornburger P."/>
            <person name="Mueller R.-W."/>
            <person name="Bruemmer F."/>
            <person name="Labrenz M."/>
            <person name="Spormann A.M."/>
            <person name="Op den Camp H."/>
            <person name="Overmann J."/>
            <person name="Amann R."/>
            <person name="Jetten M.S.M."/>
            <person name="Mascher T."/>
            <person name="Medema M.H."/>
            <person name="Devos D.P."/>
            <person name="Kaster A.-K."/>
            <person name="Ovreas L."/>
            <person name="Rohde M."/>
            <person name="Galperin M.Y."/>
            <person name="Jogler C."/>
        </authorList>
    </citation>
    <scope>NUCLEOTIDE SEQUENCE [LARGE SCALE GENOMIC DNA]</scope>
    <source>
        <strain evidence="3 4">UC8</strain>
    </source>
</reference>
<feature type="transmembrane region" description="Helical" evidence="2">
    <location>
        <begin position="89"/>
        <end position="108"/>
    </location>
</feature>
<evidence type="ECO:0000313" key="4">
    <source>
        <dbReference type="Proteomes" id="UP000325286"/>
    </source>
</evidence>
<protein>
    <submittedName>
        <fullName evidence="3">Uncharacterized protein</fullName>
    </submittedName>
</protein>
<evidence type="ECO:0000313" key="3">
    <source>
        <dbReference type="EMBL" id="QEG39869.1"/>
    </source>
</evidence>
<dbReference type="KEGG" id="rul:UC8_18680"/>
<feature type="transmembrane region" description="Helical" evidence="2">
    <location>
        <begin position="54"/>
        <end position="77"/>
    </location>
</feature>
<feature type="region of interest" description="Disordered" evidence="1">
    <location>
        <begin position="388"/>
        <end position="419"/>
    </location>
</feature>
<dbReference type="AlphaFoldDB" id="A0A5B9QPL7"/>
<feature type="transmembrane region" description="Helical" evidence="2">
    <location>
        <begin position="254"/>
        <end position="272"/>
    </location>
</feature>
<keyword evidence="2" id="KW-0812">Transmembrane</keyword>
<keyword evidence="2" id="KW-1133">Transmembrane helix</keyword>
<feature type="transmembrane region" description="Helical" evidence="2">
    <location>
        <begin position="278"/>
        <end position="296"/>
    </location>
</feature>
<keyword evidence="4" id="KW-1185">Reference proteome</keyword>
<dbReference type="Proteomes" id="UP000325286">
    <property type="component" value="Chromosome"/>
</dbReference>
<gene>
    <name evidence="3" type="ORF">UC8_18680</name>
</gene>
<evidence type="ECO:0000256" key="1">
    <source>
        <dbReference type="SAM" id="MobiDB-lite"/>
    </source>
</evidence>
<keyword evidence="2" id="KW-0472">Membrane</keyword>
<name>A0A5B9QPL7_9BACT</name>
<dbReference type="RefSeq" id="WP_068139420.1">
    <property type="nucleotide sequence ID" value="NZ_CP042914.1"/>
</dbReference>
<evidence type="ECO:0000256" key="2">
    <source>
        <dbReference type="SAM" id="Phobius"/>
    </source>
</evidence>
<proteinExistence type="predicted"/>
<sequence>MSTGPHHPADENPYQPPVSSFTDKALPQLQHALEFSGELTRSDVNLALRDRKSLIVPIGILAVASVPLLAVLALILLNSVGALGGGEGIATLAWLGALLAPAWLLVLFQLRSRLFPAIAFLKKHPFALGQVQGTLSTTDLTLHSERGIAWLPLTSLTQIDCRADELVLQFDPHGVTTLILPMRFFEDPVTAQQIFLFYAGKNPRVPVGVVDERKLRPPGPSMVGSPSDDAIHFSGVLTAADIRPTPLAAQHRSLRIRFALLVVFFITVPILVAIYVDAFFAVVALVFLGILSYRIFRAYLVGLKPLSDGRQPLINMTGWIDDQGITVQNALKQGCSYWNCFVSGGGNEQALWLRLAGNMNLYVVLPRHCFASLEDFHAARRRLARSSPFPHSVVDNPQHNPAAYPDDRKQSGGHNMASK</sequence>
<accession>A0A5B9QPL7</accession>